<accession>A0AAV0ACP5</accession>
<feature type="compositionally biased region" description="Basic and acidic residues" evidence="1">
    <location>
        <begin position="58"/>
        <end position="95"/>
    </location>
</feature>
<feature type="compositionally biased region" description="Low complexity" evidence="1">
    <location>
        <begin position="96"/>
        <end position="105"/>
    </location>
</feature>
<protein>
    <submittedName>
        <fullName evidence="2">Uncharacterized protein</fullName>
    </submittedName>
</protein>
<dbReference type="Proteomes" id="UP001153365">
    <property type="component" value="Unassembled WGS sequence"/>
</dbReference>
<feature type="compositionally biased region" description="Polar residues" evidence="1">
    <location>
        <begin position="220"/>
        <end position="234"/>
    </location>
</feature>
<feature type="compositionally biased region" description="Polar residues" evidence="1">
    <location>
        <begin position="11"/>
        <end position="26"/>
    </location>
</feature>
<feature type="region of interest" description="Disordered" evidence="1">
    <location>
        <begin position="1"/>
        <end position="301"/>
    </location>
</feature>
<dbReference type="AlphaFoldDB" id="A0AAV0ACP5"/>
<name>A0AAV0ACP5_PHAPC</name>
<feature type="compositionally biased region" description="Polar residues" evidence="1">
    <location>
        <begin position="37"/>
        <end position="52"/>
    </location>
</feature>
<evidence type="ECO:0000313" key="3">
    <source>
        <dbReference type="Proteomes" id="UP001153365"/>
    </source>
</evidence>
<feature type="compositionally biased region" description="Polar residues" evidence="1">
    <location>
        <begin position="149"/>
        <end position="163"/>
    </location>
</feature>
<reference evidence="2" key="1">
    <citation type="submission" date="2022-06" db="EMBL/GenBank/DDBJ databases">
        <authorList>
            <consortium name="SYNGENTA / RWTH Aachen University"/>
        </authorList>
    </citation>
    <scope>NUCLEOTIDE SEQUENCE</scope>
</reference>
<feature type="compositionally biased region" description="Polar residues" evidence="1">
    <location>
        <begin position="196"/>
        <end position="207"/>
    </location>
</feature>
<organism evidence="2 3">
    <name type="scientific">Phakopsora pachyrhizi</name>
    <name type="common">Asian soybean rust disease fungus</name>
    <dbReference type="NCBI Taxonomy" id="170000"/>
    <lineage>
        <taxon>Eukaryota</taxon>
        <taxon>Fungi</taxon>
        <taxon>Dikarya</taxon>
        <taxon>Basidiomycota</taxon>
        <taxon>Pucciniomycotina</taxon>
        <taxon>Pucciniomycetes</taxon>
        <taxon>Pucciniales</taxon>
        <taxon>Phakopsoraceae</taxon>
        <taxon>Phakopsora</taxon>
    </lineage>
</organism>
<sequence>MSQSPIPPKQSEFSTPTSKSSIMNTQSKKRDDEPVATSFSGKNKQTLLSSPIENIFLNKDKKSGFVEKKIERKTGKSGESSEAHSSAEESWKDPSGEISESSSIELLTVAERYQEEDDEENKVKGKGRENNVDEQSSSPEIYSSPLARFSSNELKMTDSSQSESNREIAEQVQKDKVKFNLKPLGASGLFLKNRSKYTSSPQPQSSLMMIDDNDRPRTIQKPSSQQIESANEASSPARDQGSSSNINKSEDDSPVSEYERETGMRQRKGLKKKSNDKSKRQSKNQQLKQINGELPENVTGMRTVVQLTTSYEEKQTGRDG</sequence>
<comment type="caution">
    <text evidence="2">The sequence shown here is derived from an EMBL/GenBank/DDBJ whole genome shotgun (WGS) entry which is preliminary data.</text>
</comment>
<gene>
    <name evidence="2" type="ORF">PPACK8108_LOCUS56</name>
</gene>
<evidence type="ECO:0000313" key="2">
    <source>
        <dbReference type="EMBL" id="CAH7665770.1"/>
    </source>
</evidence>
<feature type="compositionally biased region" description="Basic and acidic residues" evidence="1">
    <location>
        <begin position="121"/>
        <end position="131"/>
    </location>
</feature>
<dbReference type="EMBL" id="CALTRL010000005">
    <property type="protein sequence ID" value="CAH7665770.1"/>
    <property type="molecule type" value="Genomic_DNA"/>
</dbReference>
<proteinExistence type="predicted"/>
<feature type="compositionally biased region" description="Basic and acidic residues" evidence="1">
    <location>
        <begin position="164"/>
        <end position="178"/>
    </location>
</feature>
<keyword evidence="3" id="KW-1185">Reference proteome</keyword>
<evidence type="ECO:0000256" key="1">
    <source>
        <dbReference type="SAM" id="MobiDB-lite"/>
    </source>
</evidence>